<organism evidence="2 3">
    <name type="scientific">Streptomyces violaceoruber</name>
    <dbReference type="NCBI Taxonomy" id="1935"/>
    <lineage>
        <taxon>Bacteria</taxon>
        <taxon>Bacillati</taxon>
        <taxon>Actinomycetota</taxon>
        <taxon>Actinomycetes</taxon>
        <taxon>Kitasatosporales</taxon>
        <taxon>Streptomycetaceae</taxon>
        <taxon>Streptomyces</taxon>
        <taxon>Streptomyces violaceoruber group</taxon>
    </lineage>
</organism>
<feature type="compositionally biased region" description="Low complexity" evidence="1">
    <location>
        <begin position="122"/>
        <end position="131"/>
    </location>
</feature>
<evidence type="ECO:0000256" key="1">
    <source>
        <dbReference type="SAM" id="MobiDB-lite"/>
    </source>
</evidence>
<dbReference type="EMBL" id="CP020570">
    <property type="protein sequence ID" value="ARF65165.1"/>
    <property type="molecule type" value="Genomic_DNA"/>
</dbReference>
<feature type="region of interest" description="Disordered" evidence="1">
    <location>
        <begin position="108"/>
        <end position="134"/>
    </location>
</feature>
<sequence>MTGAAGEPAVREHTRPVAGETAAAGSGTAAPGSGTAAAGPGTALGAELRSQVTEFVPLAVTLDGAGGACVAGVTAEGRWLRPEPVTAAQVAGPDPVYAVHHPVRLPLGPATGDGARPEDRAAAGAPRRAGPPAEPARRAALLAAVADPDVATAFAGGRSAGLVAVRPLGYRHQRSTGGRTFLRLEFTDNTGERFDWIVRDVRLLDAGPGEIALPAGPEAPLLYAAVGLTHPNHRFPGRFRGCHPLVVGLHPADGSPLLPNETSLEGTAGAPGTA</sequence>
<dbReference type="OrthoDB" id="4287842at2"/>
<dbReference type="RefSeq" id="WP_083193582.1">
    <property type="nucleotide sequence ID" value="NZ_CP020570.1"/>
</dbReference>
<dbReference type="Proteomes" id="UP000192445">
    <property type="component" value="Chromosome"/>
</dbReference>
<evidence type="ECO:0000313" key="2">
    <source>
        <dbReference type="EMBL" id="ARF65165.1"/>
    </source>
</evidence>
<accession>A0A1V0UIS7</accession>
<feature type="compositionally biased region" description="Low complexity" evidence="1">
    <location>
        <begin position="18"/>
        <end position="41"/>
    </location>
</feature>
<reference evidence="2 3" key="1">
    <citation type="submission" date="2017-03" db="EMBL/GenBank/DDBJ databases">
        <title>Complete Genome Sequence of a natural compounds producer, Streptomyces violaceus S21.</title>
        <authorList>
            <person name="Zhong C."/>
            <person name="Zhao Z."/>
            <person name="Fu J."/>
            <person name="Zong G."/>
            <person name="Qin R."/>
            <person name="Cao G."/>
        </authorList>
    </citation>
    <scope>NUCLEOTIDE SEQUENCE [LARGE SCALE GENOMIC DNA]</scope>
    <source>
        <strain evidence="2 3">S21</strain>
    </source>
</reference>
<feature type="region of interest" description="Disordered" evidence="1">
    <location>
        <begin position="1"/>
        <end position="41"/>
    </location>
</feature>
<dbReference type="AlphaFoldDB" id="A0A1V0UIS7"/>
<protein>
    <submittedName>
        <fullName evidence="2">Uncharacterized protein</fullName>
    </submittedName>
</protein>
<dbReference type="STRING" id="1935.B1H20_29965"/>
<dbReference type="KEGG" id="svu:B1H20_29965"/>
<evidence type="ECO:0000313" key="3">
    <source>
        <dbReference type="Proteomes" id="UP000192445"/>
    </source>
</evidence>
<proteinExistence type="predicted"/>
<gene>
    <name evidence="2" type="ORF">B1H20_29965</name>
</gene>
<name>A0A1V0UIS7_STRVN</name>